<dbReference type="EMBL" id="LQXA01000008">
    <property type="protein sequence ID" value="KZC96245.1"/>
    <property type="molecule type" value="Genomic_DNA"/>
</dbReference>
<organism evidence="2 3">
    <name type="scientific">Clavibacter tessellarius</name>
    <dbReference type="NCBI Taxonomy" id="31965"/>
    <lineage>
        <taxon>Bacteria</taxon>
        <taxon>Bacillati</taxon>
        <taxon>Actinomycetota</taxon>
        <taxon>Actinomycetes</taxon>
        <taxon>Micrococcales</taxon>
        <taxon>Microbacteriaceae</taxon>
        <taxon>Clavibacter</taxon>
    </lineage>
</organism>
<evidence type="ECO:0000313" key="2">
    <source>
        <dbReference type="EMBL" id="KZC96245.1"/>
    </source>
</evidence>
<comment type="caution">
    <text evidence="2">The sequence shown here is derived from an EMBL/GenBank/DDBJ whole genome shotgun (WGS) entry which is preliminary data.</text>
</comment>
<dbReference type="OrthoDB" id="5121621at2"/>
<evidence type="ECO:0000313" key="3">
    <source>
        <dbReference type="Proteomes" id="UP000076218"/>
    </source>
</evidence>
<feature type="region of interest" description="Disordered" evidence="1">
    <location>
        <begin position="1"/>
        <end position="37"/>
    </location>
</feature>
<reference evidence="2 3" key="1">
    <citation type="submission" date="2016-01" db="EMBL/GenBank/DDBJ databases">
        <title>Draft genome sequence of Clavibacter michiganensis subsp. tessellarius DOAB 609.</title>
        <authorList>
            <person name="Tambong J.T."/>
        </authorList>
    </citation>
    <scope>NUCLEOTIDE SEQUENCE [LARGE SCALE GENOMIC DNA]</scope>
    <source>
        <strain evidence="2 3">DOAB 609</strain>
    </source>
</reference>
<sequence>MDEGGTAVTMEQRNPSPSALEKRIQAGEADPISDAERASAARIRIVVDKKRGRKTEDWIKKLATSA</sequence>
<protein>
    <submittedName>
        <fullName evidence="2">Uncharacterized protein</fullName>
    </submittedName>
</protein>
<proteinExistence type="predicted"/>
<gene>
    <name evidence="2" type="ORF">AWH51_03550</name>
</gene>
<dbReference type="Proteomes" id="UP000076218">
    <property type="component" value="Unassembled WGS sequence"/>
</dbReference>
<dbReference type="AlphaFoldDB" id="A0A154V4E7"/>
<accession>A0A154V4E7</accession>
<evidence type="ECO:0000256" key="1">
    <source>
        <dbReference type="SAM" id="MobiDB-lite"/>
    </source>
</evidence>
<name>A0A154V4E7_9MICO</name>